<feature type="non-terminal residue" evidence="2">
    <location>
        <position position="1"/>
    </location>
</feature>
<name>A0ABY1BNA1_9PSED</name>
<gene>
    <name evidence="2" type="ORF">SAMN05216600_1191</name>
</gene>
<feature type="domain" description="MBG" evidence="1">
    <location>
        <begin position="276"/>
        <end position="347"/>
    </location>
</feature>
<feature type="domain" description="MBG" evidence="1">
    <location>
        <begin position="353"/>
        <end position="427"/>
    </location>
</feature>
<evidence type="ECO:0000259" key="1">
    <source>
        <dbReference type="Pfam" id="PF18676"/>
    </source>
</evidence>
<dbReference type="Proteomes" id="UP000198512">
    <property type="component" value="Unassembled WGS sequence"/>
</dbReference>
<sequence length="510" mass="50695">GSGTNAGSYSHSASGSDDNYNLTFVDGSLTIDKAQATVTANSGQMVYNGQQQSIAGFTANGLVNGETTSVLSGVSTSGGSGTNAGSYSHSASGSDENYDLTFVDGNLTINKAALTVTANNASKTYNGLAFSGGNGVSYSGFVNGEGAAVLGGTLTYGGSSQGTINAGTYGLNVSGLTASNYDISYNAGSLNVAKAQATVTANSGQMTYNGQQQSITGFTASGLVNGETASVLSGVSTSGGSGTNAGSYSHSASGTDGNYELTFADGSLTIDKAQATVTANSGQVIYNGQQQSVSGFTASGLVNGETASVLSGVSTSGGNGSNAGGYIHSATGTDGNYDLSFIDGALTIDKADLTITANDANKIAGQSIALTGYSASGLLGDDSISSVSLSSLGQPTTAAAGNYAIVASDALGAALSNYDIDYQNGTLLVSAAPITPTTPSNQQPTANTPTYISVLASNGQSLSTQAPQQARQETVSEPEAQNLQMLMTNPLAEVINLQVINQGIRLPEGI</sequence>
<dbReference type="InterPro" id="IPR041286">
    <property type="entry name" value="MBG_2"/>
</dbReference>
<protein>
    <recommendedName>
        <fullName evidence="1">MBG domain-containing protein</fullName>
    </recommendedName>
</protein>
<accession>A0ABY1BNA1</accession>
<organism evidence="2 3">
    <name type="scientific">Pseudomonas cuatrocienegasensis</name>
    <dbReference type="NCBI Taxonomy" id="543360"/>
    <lineage>
        <taxon>Bacteria</taxon>
        <taxon>Pseudomonadati</taxon>
        <taxon>Pseudomonadota</taxon>
        <taxon>Gammaproteobacteria</taxon>
        <taxon>Pseudomonadales</taxon>
        <taxon>Pseudomonadaceae</taxon>
        <taxon>Pseudomonas</taxon>
    </lineage>
</organism>
<dbReference type="EMBL" id="FOFP01000019">
    <property type="protein sequence ID" value="SER24275.1"/>
    <property type="molecule type" value="Genomic_DNA"/>
</dbReference>
<evidence type="ECO:0000313" key="2">
    <source>
        <dbReference type="EMBL" id="SER24275.1"/>
    </source>
</evidence>
<keyword evidence="3" id="KW-1185">Reference proteome</keyword>
<evidence type="ECO:0000313" key="3">
    <source>
        <dbReference type="Proteomes" id="UP000198512"/>
    </source>
</evidence>
<dbReference type="Pfam" id="PF18676">
    <property type="entry name" value="MBG_2"/>
    <property type="match status" value="5"/>
</dbReference>
<proteinExistence type="predicted"/>
<feature type="domain" description="MBG" evidence="1">
    <location>
        <begin position="198"/>
        <end position="269"/>
    </location>
</feature>
<dbReference type="Gene3D" id="3.30.210.10">
    <property type="entry name" value="DNA polymerase, thumb domain"/>
    <property type="match status" value="1"/>
</dbReference>
<reference evidence="2 3" key="1">
    <citation type="submission" date="2016-10" db="EMBL/GenBank/DDBJ databases">
        <authorList>
            <person name="Varghese N."/>
            <person name="Submissions S."/>
        </authorList>
    </citation>
    <scope>NUCLEOTIDE SEQUENCE [LARGE SCALE GENOMIC DNA]</scope>
    <source>
        <strain evidence="2 3">CIP 109853</strain>
    </source>
</reference>
<dbReference type="InterPro" id="IPR037160">
    <property type="entry name" value="DNA_Pol_thumb_sf"/>
</dbReference>
<feature type="domain" description="MBG" evidence="1">
    <location>
        <begin position="114"/>
        <end position="190"/>
    </location>
</feature>
<comment type="caution">
    <text evidence="2">The sequence shown here is derived from an EMBL/GenBank/DDBJ whole genome shotgun (WGS) entry which is preliminary data.</text>
</comment>
<feature type="domain" description="MBG" evidence="1">
    <location>
        <begin position="37"/>
        <end position="108"/>
    </location>
</feature>
<dbReference type="RefSeq" id="WP_244168385.1">
    <property type="nucleotide sequence ID" value="NZ_FOFP01000019.1"/>
</dbReference>